<dbReference type="PANTHER" id="PTHR46173:SF1">
    <property type="entry name" value="CCA TRNA NUCLEOTIDYLTRANSFERASE 1, MITOCHONDRIAL"/>
    <property type="match status" value="1"/>
</dbReference>
<evidence type="ECO:0000256" key="9">
    <source>
        <dbReference type="RuleBase" id="RU003953"/>
    </source>
</evidence>
<dbReference type="SUPFAM" id="SSF81301">
    <property type="entry name" value="Nucleotidyltransferase"/>
    <property type="match status" value="1"/>
</dbReference>
<feature type="domain" description="Poly A polymerase head" evidence="10">
    <location>
        <begin position="12"/>
        <end position="144"/>
    </location>
</feature>
<evidence type="ECO:0000259" key="12">
    <source>
        <dbReference type="Pfam" id="PF13735"/>
    </source>
</evidence>
<evidence type="ECO:0000259" key="10">
    <source>
        <dbReference type="Pfam" id="PF01743"/>
    </source>
</evidence>
<evidence type="ECO:0000259" key="11">
    <source>
        <dbReference type="Pfam" id="PF12627"/>
    </source>
</evidence>
<keyword evidence="6" id="KW-0547">Nucleotide-binding</keyword>
<dbReference type="InterPro" id="IPR002646">
    <property type="entry name" value="PolA_pol_head_dom"/>
</dbReference>
<evidence type="ECO:0000256" key="2">
    <source>
        <dbReference type="ARBA" id="ARBA00022679"/>
    </source>
</evidence>
<dbReference type="SUPFAM" id="SSF81891">
    <property type="entry name" value="Poly A polymerase C-terminal region-like"/>
    <property type="match status" value="1"/>
</dbReference>
<dbReference type="PANTHER" id="PTHR46173">
    <property type="entry name" value="CCA TRNA NUCLEOTIDYLTRANSFERASE 1, MITOCHONDRIAL"/>
    <property type="match status" value="1"/>
</dbReference>
<proteinExistence type="inferred from homology"/>
<dbReference type="GO" id="GO:0008033">
    <property type="term" value="P:tRNA processing"/>
    <property type="evidence" value="ECO:0007669"/>
    <property type="project" value="UniProtKB-KW"/>
</dbReference>
<evidence type="ECO:0000256" key="6">
    <source>
        <dbReference type="ARBA" id="ARBA00022741"/>
    </source>
</evidence>
<keyword evidence="5" id="KW-0479">Metal-binding</keyword>
<dbReference type="EMBL" id="SJPV01000005">
    <property type="protein sequence ID" value="TWU37209.1"/>
    <property type="molecule type" value="Genomic_DNA"/>
</dbReference>
<evidence type="ECO:0000256" key="3">
    <source>
        <dbReference type="ARBA" id="ARBA00022694"/>
    </source>
</evidence>
<dbReference type="InterPro" id="IPR032810">
    <property type="entry name" value="CCA-adding_enz_C"/>
</dbReference>
<comment type="similarity">
    <text evidence="9">Belongs to the tRNA nucleotidyltransferase/poly(A) polymerase family.</text>
</comment>
<dbReference type="GO" id="GO:0000049">
    <property type="term" value="F:tRNA binding"/>
    <property type="evidence" value="ECO:0007669"/>
    <property type="project" value="TreeGrafter"/>
</dbReference>
<dbReference type="GO" id="GO:0000166">
    <property type="term" value="F:nucleotide binding"/>
    <property type="evidence" value="ECO:0007669"/>
    <property type="project" value="UniProtKB-KW"/>
</dbReference>
<name>A0A5C6DR21_9BACT</name>
<sequence>MIDRLDAAGFTAYLAGGCVRDALLGKTPKDYDVATDATPEAICEVFGKRQTLAFGASFGVIGVLPPRSLSKNRDQPVEPTEVATFRSDGDYSDGRRPDSVHFGSAEADAQRRDFTINGLFYDPKRGQVIDFVSGQRDLDRQILRTIGDPGQRFAEDKLRMLRAVRFTTTLGFQVDQRTAMAICKSAAEIVVVSGERVGVEMRRTMVSPNVLEGLSHLSALGLSPYVLPELDQADQEQLAQLLAEKRTRTFVETLACFLFSIQRHQAGLREITRRWRLSNEEVRKVTAAIEHAPVLATANTHPWSKVQPSLVHRDAATIVAVSRVLAQSTGADPEGLRLVEQAITWPTQKLDPTPLISGGDLADLGIPSGPEYAKILQQVRDMQLDGQLQSRQDAIDWMTAHDASD</sequence>
<evidence type="ECO:0000256" key="4">
    <source>
        <dbReference type="ARBA" id="ARBA00022695"/>
    </source>
</evidence>
<comment type="cofactor">
    <cofactor evidence="1">
        <name>Mg(2+)</name>
        <dbReference type="ChEBI" id="CHEBI:18420"/>
    </cofactor>
</comment>
<dbReference type="Pfam" id="PF13735">
    <property type="entry name" value="tRNA_NucTran2_2"/>
    <property type="match status" value="1"/>
</dbReference>
<dbReference type="EC" id="2.7.7.72" evidence="13"/>
<dbReference type="InterPro" id="IPR032828">
    <property type="entry name" value="PolyA_RNA-bd"/>
</dbReference>
<dbReference type="GO" id="GO:0004810">
    <property type="term" value="F:CCA tRNA nucleotidyltransferase activity"/>
    <property type="evidence" value="ECO:0007669"/>
    <property type="project" value="UniProtKB-EC"/>
</dbReference>
<dbReference type="Proteomes" id="UP000319143">
    <property type="component" value="Unassembled WGS sequence"/>
</dbReference>
<keyword evidence="8 9" id="KW-0694">RNA-binding</keyword>
<dbReference type="Pfam" id="PF01743">
    <property type="entry name" value="PolyA_pol"/>
    <property type="match status" value="1"/>
</dbReference>
<feature type="domain" description="CCA-adding enzyme C-terminal" evidence="12">
    <location>
        <begin position="252"/>
        <end position="395"/>
    </location>
</feature>
<evidence type="ECO:0000256" key="7">
    <source>
        <dbReference type="ARBA" id="ARBA00022842"/>
    </source>
</evidence>
<gene>
    <name evidence="13" type="ORF">Poly41_33370</name>
</gene>
<organism evidence="13 14">
    <name type="scientific">Novipirellula artificiosorum</name>
    <dbReference type="NCBI Taxonomy" id="2528016"/>
    <lineage>
        <taxon>Bacteria</taxon>
        <taxon>Pseudomonadati</taxon>
        <taxon>Planctomycetota</taxon>
        <taxon>Planctomycetia</taxon>
        <taxon>Pirellulales</taxon>
        <taxon>Pirellulaceae</taxon>
        <taxon>Novipirellula</taxon>
    </lineage>
</organism>
<keyword evidence="14" id="KW-1185">Reference proteome</keyword>
<comment type="caution">
    <text evidence="13">The sequence shown here is derived from an EMBL/GenBank/DDBJ whole genome shotgun (WGS) entry which is preliminary data.</text>
</comment>
<dbReference type="Gene3D" id="1.10.3090.10">
    <property type="entry name" value="cca-adding enzyme, domain 2"/>
    <property type="match status" value="1"/>
</dbReference>
<dbReference type="Gene3D" id="3.30.460.10">
    <property type="entry name" value="Beta Polymerase, domain 2"/>
    <property type="match status" value="1"/>
</dbReference>
<dbReference type="CDD" id="cd05398">
    <property type="entry name" value="NT_ClassII-CCAase"/>
    <property type="match status" value="1"/>
</dbReference>
<feature type="domain" description="tRNA nucleotidyltransferase/poly(A) polymerase RNA and SrmB- binding" evidence="11">
    <location>
        <begin position="171"/>
        <end position="232"/>
    </location>
</feature>
<evidence type="ECO:0000256" key="1">
    <source>
        <dbReference type="ARBA" id="ARBA00001946"/>
    </source>
</evidence>
<dbReference type="InterPro" id="IPR050264">
    <property type="entry name" value="Bact_CCA-adding_enz_type3_sf"/>
</dbReference>
<dbReference type="Pfam" id="PF12627">
    <property type="entry name" value="PolyA_pol_RNAbd"/>
    <property type="match status" value="1"/>
</dbReference>
<evidence type="ECO:0000256" key="8">
    <source>
        <dbReference type="ARBA" id="ARBA00022884"/>
    </source>
</evidence>
<protein>
    <submittedName>
        <fullName evidence="13">tRNA nucleotidyltransferase/poly(A) polymerase</fullName>
        <ecNumber evidence="13">2.7.7.72</ecNumber>
    </submittedName>
</protein>
<evidence type="ECO:0000313" key="14">
    <source>
        <dbReference type="Proteomes" id="UP000319143"/>
    </source>
</evidence>
<evidence type="ECO:0000256" key="5">
    <source>
        <dbReference type="ARBA" id="ARBA00022723"/>
    </source>
</evidence>
<keyword evidence="4 13" id="KW-0548">Nucleotidyltransferase</keyword>
<keyword evidence="3" id="KW-0819">tRNA processing</keyword>
<dbReference type="PROSITE" id="PS51257">
    <property type="entry name" value="PROKAR_LIPOPROTEIN"/>
    <property type="match status" value="1"/>
</dbReference>
<reference evidence="13 14" key="1">
    <citation type="submission" date="2019-02" db="EMBL/GenBank/DDBJ databases">
        <title>Deep-cultivation of Planctomycetes and their phenomic and genomic characterization uncovers novel biology.</title>
        <authorList>
            <person name="Wiegand S."/>
            <person name="Jogler M."/>
            <person name="Boedeker C."/>
            <person name="Pinto D."/>
            <person name="Vollmers J."/>
            <person name="Rivas-Marin E."/>
            <person name="Kohn T."/>
            <person name="Peeters S.H."/>
            <person name="Heuer A."/>
            <person name="Rast P."/>
            <person name="Oberbeckmann S."/>
            <person name="Bunk B."/>
            <person name="Jeske O."/>
            <person name="Meyerdierks A."/>
            <person name="Storesund J.E."/>
            <person name="Kallscheuer N."/>
            <person name="Luecker S."/>
            <person name="Lage O.M."/>
            <person name="Pohl T."/>
            <person name="Merkel B.J."/>
            <person name="Hornburger P."/>
            <person name="Mueller R.-W."/>
            <person name="Bruemmer F."/>
            <person name="Labrenz M."/>
            <person name="Spormann A.M."/>
            <person name="Op Den Camp H."/>
            <person name="Overmann J."/>
            <person name="Amann R."/>
            <person name="Jetten M.S.M."/>
            <person name="Mascher T."/>
            <person name="Medema M.H."/>
            <person name="Devos D.P."/>
            <person name="Kaster A.-K."/>
            <person name="Ovreas L."/>
            <person name="Rohde M."/>
            <person name="Galperin M.Y."/>
            <person name="Jogler C."/>
        </authorList>
    </citation>
    <scope>NUCLEOTIDE SEQUENCE [LARGE SCALE GENOMIC DNA]</scope>
    <source>
        <strain evidence="13 14">Poly41</strain>
    </source>
</reference>
<keyword evidence="7" id="KW-0460">Magnesium</keyword>
<dbReference type="GO" id="GO:0046872">
    <property type="term" value="F:metal ion binding"/>
    <property type="evidence" value="ECO:0007669"/>
    <property type="project" value="UniProtKB-KW"/>
</dbReference>
<accession>A0A5C6DR21</accession>
<dbReference type="AlphaFoldDB" id="A0A5C6DR21"/>
<keyword evidence="2 9" id="KW-0808">Transferase</keyword>
<evidence type="ECO:0000313" key="13">
    <source>
        <dbReference type="EMBL" id="TWU37209.1"/>
    </source>
</evidence>
<dbReference type="InterPro" id="IPR043519">
    <property type="entry name" value="NT_sf"/>
</dbReference>